<dbReference type="InterPro" id="IPR013320">
    <property type="entry name" value="ConA-like_dom_sf"/>
</dbReference>
<dbReference type="InterPro" id="IPR016187">
    <property type="entry name" value="CTDL_fold"/>
</dbReference>
<dbReference type="SUPFAM" id="SSF49899">
    <property type="entry name" value="Concanavalin A-like lectins/glucanases"/>
    <property type="match status" value="1"/>
</dbReference>
<dbReference type="InterPro" id="IPR050848">
    <property type="entry name" value="Homeobox_TF"/>
</dbReference>
<dbReference type="Pfam" id="PF00046">
    <property type="entry name" value="Homeodomain"/>
    <property type="match status" value="1"/>
</dbReference>
<dbReference type="PANTHER" id="PTHR24333:SF5">
    <property type="entry name" value="VENT HOMEOBOX"/>
    <property type="match status" value="1"/>
</dbReference>
<keyword evidence="2 5" id="KW-0238">DNA-binding</keyword>
<dbReference type="Gene3D" id="3.10.100.10">
    <property type="entry name" value="Mannose-Binding Protein A, subunit A"/>
    <property type="match status" value="1"/>
</dbReference>
<dbReference type="Proteomes" id="UP000076858">
    <property type="component" value="Unassembled WGS sequence"/>
</dbReference>
<gene>
    <name evidence="11" type="ORF">APZ42_027529</name>
</gene>
<dbReference type="InterPro" id="IPR000998">
    <property type="entry name" value="MAM_dom"/>
</dbReference>
<dbReference type="CDD" id="cd00037">
    <property type="entry name" value="CLECT"/>
    <property type="match status" value="1"/>
</dbReference>
<evidence type="ECO:0000256" key="2">
    <source>
        <dbReference type="ARBA" id="ARBA00023125"/>
    </source>
</evidence>
<dbReference type="InterPro" id="IPR001304">
    <property type="entry name" value="C-type_lectin-like"/>
</dbReference>
<dbReference type="PROSITE" id="PS00027">
    <property type="entry name" value="HOMEOBOX_1"/>
    <property type="match status" value="1"/>
</dbReference>
<dbReference type="GO" id="GO:0000981">
    <property type="term" value="F:DNA-binding transcription factor activity, RNA polymerase II-specific"/>
    <property type="evidence" value="ECO:0007669"/>
    <property type="project" value="InterPro"/>
</dbReference>
<dbReference type="SUPFAM" id="SSF46689">
    <property type="entry name" value="Homeodomain-like"/>
    <property type="match status" value="1"/>
</dbReference>
<dbReference type="PROSITE" id="PS50060">
    <property type="entry name" value="MAM_2"/>
    <property type="match status" value="1"/>
</dbReference>
<evidence type="ECO:0000256" key="5">
    <source>
        <dbReference type="PROSITE-ProRule" id="PRU00108"/>
    </source>
</evidence>
<dbReference type="SUPFAM" id="SSF56436">
    <property type="entry name" value="C-type lectin-like"/>
    <property type="match status" value="1"/>
</dbReference>
<evidence type="ECO:0000256" key="6">
    <source>
        <dbReference type="RuleBase" id="RU000682"/>
    </source>
</evidence>
<dbReference type="Pfam" id="PF00059">
    <property type="entry name" value="Lectin_C"/>
    <property type="match status" value="1"/>
</dbReference>
<comment type="subcellular location">
    <subcellularLocation>
        <location evidence="1 5 6">Nucleus</location>
    </subcellularLocation>
</comment>
<evidence type="ECO:0000259" key="10">
    <source>
        <dbReference type="PROSITE" id="PS50071"/>
    </source>
</evidence>
<dbReference type="CDD" id="cd00086">
    <property type="entry name" value="homeodomain"/>
    <property type="match status" value="1"/>
</dbReference>
<evidence type="ECO:0000256" key="1">
    <source>
        <dbReference type="ARBA" id="ARBA00004123"/>
    </source>
</evidence>
<dbReference type="OrthoDB" id="6349141at2759"/>
<evidence type="ECO:0000313" key="12">
    <source>
        <dbReference type="Proteomes" id="UP000076858"/>
    </source>
</evidence>
<evidence type="ECO:0000313" key="11">
    <source>
        <dbReference type="EMBL" id="KZS08455.1"/>
    </source>
</evidence>
<dbReference type="GO" id="GO:0005634">
    <property type="term" value="C:nucleus"/>
    <property type="evidence" value="ECO:0007669"/>
    <property type="project" value="UniProtKB-SubCell"/>
</dbReference>
<proteinExistence type="predicted"/>
<dbReference type="SMART" id="SM00034">
    <property type="entry name" value="CLECT"/>
    <property type="match status" value="1"/>
</dbReference>
<feature type="domain" description="Homeobox" evidence="10">
    <location>
        <begin position="78"/>
        <end position="138"/>
    </location>
</feature>
<dbReference type="InterPro" id="IPR017970">
    <property type="entry name" value="Homeobox_CS"/>
</dbReference>
<evidence type="ECO:0000256" key="3">
    <source>
        <dbReference type="ARBA" id="ARBA00023155"/>
    </source>
</evidence>
<dbReference type="Gene3D" id="2.60.120.200">
    <property type="match status" value="1"/>
</dbReference>
<keyword evidence="4 5" id="KW-0539">Nucleus</keyword>
<name>A0A164R9G5_9CRUS</name>
<dbReference type="PROSITE" id="PS50071">
    <property type="entry name" value="HOMEOBOX_2"/>
    <property type="match status" value="1"/>
</dbReference>
<keyword evidence="3 5" id="KW-0371">Homeobox</keyword>
<dbReference type="SMART" id="SM00389">
    <property type="entry name" value="HOX"/>
    <property type="match status" value="1"/>
</dbReference>
<feature type="domain" description="C-type lectin" evidence="8">
    <location>
        <begin position="441"/>
        <end position="555"/>
    </location>
</feature>
<dbReference type="AlphaFoldDB" id="A0A164R9G5"/>
<dbReference type="Pfam" id="PF00629">
    <property type="entry name" value="MAM"/>
    <property type="match status" value="1"/>
</dbReference>
<comment type="caution">
    <text evidence="11">The sequence shown here is derived from an EMBL/GenBank/DDBJ whole genome shotgun (WGS) entry which is preliminary data.</text>
</comment>
<dbReference type="EMBL" id="LRGB01002193">
    <property type="protein sequence ID" value="KZS08455.1"/>
    <property type="molecule type" value="Genomic_DNA"/>
</dbReference>
<organism evidence="11 12">
    <name type="scientific">Daphnia magna</name>
    <dbReference type="NCBI Taxonomy" id="35525"/>
    <lineage>
        <taxon>Eukaryota</taxon>
        <taxon>Metazoa</taxon>
        <taxon>Ecdysozoa</taxon>
        <taxon>Arthropoda</taxon>
        <taxon>Crustacea</taxon>
        <taxon>Branchiopoda</taxon>
        <taxon>Diplostraca</taxon>
        <taxon>Cladocera</taxon>
        <taxon>Anomopoda</taxon>
        <taxon>Daphniidae</taxon>
        <taxon>Daphnia</taxon>
    </lineage>
</organism>
<feature type="DNA-binding region" description="Homeobox" evidence="5">
    <location>
        <begin position="80"/>
        <end position="139"/>
    </location>
</feature>
<dbReference type="Gene3D" id="1.10.10.60">
    <property type="entry name" value="Homeodomain-like"/>
    <property type="match status" value="1"/>
</dbReference>
<evidence type="ECO:0000259" key="8">
    <source>
        <dbReference type="PROSITE" id="PS50041"/>
    </source>
</evidence>
<dbReference type="InterPro" id="IPR001356">
    <property type="entry name" value="HD"/>
</dbReference>
<protein>
    <submittedName>
        <fullName evidence="11">Uncharacterized protein</fullName>
    </submittedName>
</protein>
<dbReference type="InterPro" id="IPR009057">
    <property type="entry name" value="Homeodomain-like_sf"/>
</dbReference>
<accession>A0A164R9G5</accession>
<dbReference type="GO" id="GO:0016020">
    <property type="term" value="C:membrane"/>
    <property type="evidence" value="ECO:0007669"/>
    <property type="project" value="InterPro"/>
</dbReference>
<evidence type="ECO:0000259" key="9">
    <source>
        <dbReference type="PROSITE" id="PS50060"/>
    </source>
</evidence>
<dbReference type="PANTHER" id="PTHR24333">
    <property type="entry name" value="HOMEO BOX HB9 LIKE A-RELATED"/>
    <property type="match status" value="1"/>
</dbReference>
<reference evidence="11 12" key="1">
    <citation type="submission" date="2016-03" db="EMBL/GenBank/DDBJ databases">
        <title>EvidentialGene: Evidence-directed Construction of Genes on Genomes.</title>
        <authorList>
            <person name="Gilbert D.G."/>
            <person name="Choi J.-H."/>
            <person name="Mockaitis K."/>
            <person name="Colbourne J."/>
            <person name="Pfrender M."/>
        </authorList>
    </citation>
    <scope>NUCLEOTIDE SEQUENCE [LARGE SCALE GENOMIC DNA]</scope>
    <source>
        <strain evidence="11 12">Xinb3</strain>
        <tissue evidence="11">Complete organism</tissue>
    </source>
</reference>
<evidence type="ECO:0000256" key="7">
    <source>
        <dbReference type="SAM" id="MobiDB-lite"/>
    </source>
</evidence>
<dbReference type="PROSITE" id="PS50041">
    <property type="entry name" value="C_TYPE_LECTIN_2"/>
    <property type="match status" value="1"/>
</dbReference>
<evidence type="ECO:0000256" key="4">
    <source>
        <dbReference type="ARBA" id="ARBA00023242"/>
    </source>
</evidence>
<dbReference type="GO" id="GO:0003677">
    <property type="term" value="F:DNA binding"/>
    <property type="evidence" value="ECO:0007669"/>
    <property type="project" value="UniProtKB-UniRule"/>
</dbReference>
<feature type="domain" description="MAM" evidence="9">
    <location>
        <begin position="236"/>
        <end position="400"/>
    </location>
</feature>
<dbReference type="InterPro" id="IPR016186">
    <property type="entry name" value="C-type_lectin-like/link_sf"/>
</dbReference>
<feature type="region of interest" description="Disordered" evidence="7">
    <location>
        <begin position="40"/>
        <end position="83"/>
    </location>
</feature>
<keyword evidence="12" id="KW-1185">Reference proteome</keyword>
<sequence length="568" mass="62922">MILNTRLCSPFGMSDLTDEDDLNSSSNDEKLFTKTTPPLYLKESSANGQHSFKKEENPFSRVHRRSADLEDGMHCGNKKPRRRRTAFTHAQLAFLERRFRSQKYLSVADRGNVAELLNLTETQVKTWYQNRRTKWKRQAQQQQQVDPSMASSYSVNATLPNMADSRSSAAYCQPLLCSNDALYRSNSCASNKVARESTVVMKASATLIFLLSFPFLSTPFRLSGNNKDGRDGRLLDLTDFESGTTSPWIDESAADAKWLIEDFTAPFDPTQPAPTPSSGTKYLRVNRPAGTSGQAVLRSEPFDVQPGDQFRLSFWIRSDPIQVNNIQIYWSNNGVQERLLSLVEYSTPTNFEWRTASVLIPATGPVETRLSIFGFCNSGNVDAVAIDNLVVESSSQTVPPSSTVTPDPGTGTTVHTTVSTTSFPGSCPSNLGVNSVSCATLGGKCYCFSLYKVDSWYIGDSYCRTNGATLISLETQTEISLIDSYITSTSSGLDQYAYWTSGQWGGSGFTWTGSNQPFTTTNWYPGQPDDMASGYCVRLFYGGDYAGRWSDIICSGEGYTPFYFICEL</sequence>